<dbReference type="AlphaFoldDB" id="A0A4U6V8G1"/>
<protein>
    <submittedName>
        <fullName evidence="2">Uncharacterized protein</fullName>
    </submittedName>
</protein>
<accession>A0A4U6V8G1</accession>
<reference evidence="2" key="1">
    <citation type="submission" date="2019-03" db="EMBL/GenBank/DDBJ databases">
        <title>WGS assembly of Setaria viridis.</title>
        <authorList>
            <person name="Huang P."/>
            <person name="Jenkins J."/>
            <person name="Grimwood J."/>
            <person name="Barry K."/>
            <person name="Healey A."/>
            <person name="Mamidi S."/>
            <person name="Sreedasyam A."/>
            <person name="Shu S."/>
            <person name="Feldman M."/>
            <person name="Wu J."/>
            <person name="Yu Y."/>
            <person name="Chen C."/>
            <person name="Johnson J."/>
            <person name="Rokhsar D."/>
            <person name="Baxter I."/>
            <person name="Schmutz J."/>
            <person name="Brutnell T."/>
            <person name="Kellogg E."/>
        </authorList>
    </citation>
    <scope>NUCLEOTIDE SEQUENCE [LARGE SCALE GENOMIC DNA]</scope>
</reference>
<organism evidence="2 3">
    <name type="scientific">Setaria viridis</name>
    <name type="common">Green bristlegrass</name>
    <name type="synonym">Setaria italica subsp. viridis</name>
    <dbReference type="NCBI Taxonomy" id="4556"/>
    <lineage>
        <taxon>Eukaryota</taxon>
        <taxon>Viridiplantae</taxon>
        <taxon>Streptophyta</taxon>
        <taxon>Embryophyta</taxon>
        <taxon>Tracheophyta</taxon>
        <taxon>Spermatophyta</taxon>
        <taxon>Magnoliopsida</taxon>
        <taxon>Liliopsida</taxon>
        <taxon>Poales</taxon>
        <taxon>Poaceae</taxon>
        <taxon>PACMAD clade</taxon>
        <taxon>Panicoideae</taxon>
        <taxon>Panicodae</taxon>
        <taxon>Paniceae</taxon>
        <taxon>Cenchrinae</taxon>
        <taxon>Setaria</taxon>
    </lineage>
</organism>
<dbReference type="Proteomes" id="UP000298652">
    <property type="component" value="Chromosome 3"/>
</dbReference>
<evidence type="ECO:0000256" key="1">
    <source>
        <dbReference type="SAM" id="SignalP"/>
    </source>
</evidence>
<proteinExistence type="predicted"/>
<sequence>MADWFTLSLLFCAAFFLSSDVKECCKPWYFGRQKVHQASESRNVEELES</sequence>
<gene>
    <name evidence="2" type="ORF">SEVIR_3G048350v2</name>
</gene>
<evidence type="ECO:0000313" key="3">
    <source>
        <dbReference type="Proteomes" id="UP000298652"/>
    </source>
</evidence>
<name>A0A4U6V8G1_SETVI</name>
<feature type="signal peptide" evidence="1">
    <location>
        <begin position="1"/>
        <end position="24"/>
    </location>
</feature>
<keyword evidence="3" id="KW-1185">Reference proteome</keyword>
<dbReference type="Gramene" id="TKW24374">
    <property type="protein sequence ID" value="TKW24374"/>
    <property type="gene ID" value="SEVIR_3G048350v2"/>
</dbReference>
<feature type="chain" id="PRO_5020420422" evidence="1">
    <location>
        <begin position="25"/>
        <end position="49"/>
    </location>
</feature>
<dbReference type="EMBL" id="CM016554">
    <property type="protein sequence ID" value="TKW24374.1"/>
    <property type="molecule type" value="Genomic_DNA"/>
</dbReference>
<evidence type="ECO:0000313" key="2">
    <source>
        <dbReference type="EMBL" id="TKW24374.1"/>
    </source>
</evidence>
<keyword evidence="1" id="KW-0732">Signal</keyword>